<dbReference type="InterPro" id="IPR036047">
    <property type="entry name" value="F-box-like_dom_sf"/>
</dbReference>
<dbReference type="Proteomes" id="UP001189624">
    <property type="component" value="Chromosome 5"/>
</dbReference>
<dbReference type="Pfam" id="PF00646">
    <property type="entry name" value="F-box"/>
    <property type="match status" value="1"/>
</dbReference>
<dbReference type="InterPro" id="IPR001810">
    <property type="entry name" value="F-box_dom"/>
</dbReference>
<dbReference type="Gene3D" id="1.20.1280.50">
    <property type="match status" value="1"/>
</dbReference>
<dbReference type="CDD" id="cd22160">
    <property type="entry name" value="F-box_AtFBL13-like"/>
    <property type="match status" value="1"/>
</dbReference>
<dbReference type="InterPro" id="IPR053781">
    <property type="entry name" value="F-box_AtFBL13-like"/>
</dbReference>
<dbReference type="Pfam" id="PF24758">
    <property type="entry name" value="LRR_At5g56370"/>
    <property type="match status" value="1"/>
</dbReference>
<dbReference type="InterPro" id="IPR006566">
    <property type="entry name" value="FBD"/>
</dbReference>
<dbReference type="PANTHER" id="PTHR31900">
    <property type="entry name" value="F-BOX/RNI SUPERFAMILY PROTEIN-RELATED"/>
    <property type="match status" value="1"/>
</dbReference>
<name>A0AA86SMS9_9FABA</name>
<proteinExistence type="predicted"/>
<dbReference type="Pfam" id="PF08387">
    <property type="entry name" value="FBD"/>
    <property type="match status" value="1"/>
</dbReference>
<dbReference type="InterPro" id="IPR032675">
    <property type="entry name" value="LRR_dom_sf"/>
</dbReference>
<feature type="domain" description="F-box" evidence="1">
    <location>
        <begin position="22"/>
        <end position="70"/>
    </location>
</feature>
<evidence type="ECO:0000313" key="2">
    <source>
        <dbReference type="EMBL" id="CAJ1957159.1"/>
    </source>
</evidence>
<evidence type="ECO:0000259" key="1">
    <source>
        <dbReference type="PROSITE" id="PS50181"/>
    </source>
</evidence>
<dbReference type="SUPFAM" id="SSF81383">
    <property type="entry name" value="F-box domain"/>
    <property type="match status" value="1"/>
</dbReference>
<dbReference type="InterPro" id="IPR055411">
    <property type="entry name" value="LRR_FXL15/At3g58940/PEG3-like"/>
</dbReference>
<dbReference type="SMART" id="SM00256">
    <property type="entry name" value="FBOX"/>
    <property type="match status" value="1"/>
</dbReference>
<organism evidence="2 3">
    <name type="scientific">Sphenostylis stenocarpa</name>
    <dbReference type="NCBI Taxonomy" id="92480"/>
    <lineage>
        <taxon>Eukaryota</taxon>
        <taxon>Viridiplantae</taxon>
        <taxon>Streptophyta</taxon>
        <taxon>Embryophyta</taxon>
        <taxon>Tracheophyta</taxon>
        <taxon>Spermatophyta</taxon>
        <taxon>Magnoliopsida</taxon>
        <taxon>eudicotyledons</taxon>
        <taxon>Gunneridae</taxon>
        <taxon>Pentapetalae</taxon>
        <taxon>rosids</taxon>
        <taxon>fabids</taxon>
        <taxon>Fabales</taxon>
        <taxon>Fabaceae</taxon>
        <taxon>Papilionoideae</taxon>
        <taxon>50 kb inversion clade</taxon>
        <taxon>NPAAA clade</taxon>
        <taxon>indigoferoid/millettioid clade</taxon>
        <taxon>Phaseoleae</taxon>
        <taxon>Sphenostylis</taxon>
    </lineage>
</organism>
<dbReference type="EMBL" id="OY731402">
    <property type="protein sequence ID" value="CAJ1957159.1"/>
    <property type="molecule type" value="Genomic_DNA"/>
</dbReference>
<dbReference type="SUPFAM" id="SSF52047">
    <property type="entry name" value="RNI-like"/>
    <property type="match status" value="1"/>
</dbReference>
<accession>A0AA86SMS9</accession>
<dbReference type="PANTHER" id="PTHR31900:SF34">
    <property type="entry name" value="EMB|CAB62440.1-RELATED"/>
    <property type="match status" value="1"/>
</dbReference>
<dbReference type="InterPro" id="IPR050232">
    <property type="entry name" value="FBL13/AtMIF1-like"/>
</dbReference>
<gene>
    <name evidence="2" type="ORF">AYBTSS11_LOCUS17051</name>
</gene>
<dbReference type="AlphaFoldDB" id="A0AA86SMS9"/>
<protein>
    <recommendedName>
        <fullName evidence="1">F-box domain-containing protein</fullName>
    </recommendedName>
</protein>
<dbReference type="PROSITE" id="PS50181">
    <property type="entry name" value="FBOX"/>
    <property type="match status" value="1"/>
</dbReference>
<dbReference type="Gramene" id="rna-AYBTSS11_LOCUS17051">
    <property type="protein sequence ID" value="CAJ1957159.1"/>
    <property type="gene ID" value="gene-AYBTSS11_LOCUS17051"/>
</dbReference>
<dbReference type="Gene3D" id="3.80.10.10">
    <property type="entry name" value="Ribonuclease Inhibitor"/>
    <property type="match status" value="1"/>
</dbReference>
<evidence type="ECO:0000313" key="3">
    <source>
        <dbReference type="Proteomes" id="UP001189624"/>
    </source>
</evidence>
<keyword evidence="3" id="KW-1185">Reference proteome</keyword>
<reference evidence="2" key="1">
    <citation type="submission" date="2023-10" db="EMBL/GenBank/DDBJ databases">
        <authorList>
            <person name="Domelevo Entfellner J.-B."/>
        </authorList>
    </citation>
    <scope>NUCLEOTIDE SEQUENCE</scope>
</reference>
<sequence length="445" mass="51370">MASKDEKKCDSTKSDTAAEEGVDMISDLPDGVICHILSFLPTIDAMKTSVLSSRWRYLWTSVFTLRFYDYNFYREPPMLHEEKEEVISNIFAGRRVKSIKRLSIMGASRNTLSPVMVSTLLSEAVSQKVEEINFHYRMYLPFYTLPNSLLTCQTLKSLKLSFRFQMFLNPMLSIRLPSLKLLHLILFKDSGCMAWFIRGCPALEELLYKDLFIIKNQCSRYYMKNITFPYYLKKLNHDQYLDKKREHIDSLHPPTQVGNMPDLVQAVVNVKFGEECASMFFNVIRQTRFLTLSCHTIKTMLMPSVGVGFPEFLNLVHLHICLCNIRFDFLIKLLAKCPILGSLEIFHNELPYSSISFVFDDWESCTYSSDNSEHREVEAEWTRLTRPITCLSSHLTAFTFRGCGLSQDDLQFIKFILENAKEILGNKILSNQSILALLDGGFVLD</sequence>